<dbReference type="Gene3D" id="3.40.1280.10">
    <property type="match status" value="1"/>
</dbReference>
<comment type="subunit">
    <text evidence="4 15">Homodimer.</text>
</comment>
<dbReference type="NCBIfam" id="NF000648">
    <property type="entry name" value="PRK00026.1"/>
    <property type="match status" value="1"/>
</dbReference>
<evidence type="ECO:0000256" key="13">
    <source>
        <dbReference type="ARBA" id="ARBA00033392"/>
    </source>
</evidence>
<keyword evidence="10 15" id="KW-0949">S-adenosyl-L-methionine</keyword>
<sequence length="421" mass="45823">MRLDLLTLFPEMFAGVLGSSILKRAAEPLKDPATGNVRPPVVEYHLANLRDHTTNKHQKVDQPPYGGGPGMVIQSQVVWDAVHAVEAQDPRPATRVVMTPQGKPLTHAIVEQLARKPRLMLIAGHYEGFDERVLDALRDEPAGLEEISIGDYVLSGGELPAMVLLDAVVRLIPGALGTQASAHDESFSSELGGLLDYPHYTRPRTWQGRDVPDVLLSGDHAKINAWRLEQARQRTADRRPDLLGQPAAIGRSTITVLRTEQPSDIDAVDRVLREAFPTDAEAKLVRALRDQREAVTSLVAEVDSEVVGHVMLSPVTFADQPSVRGMVGLAPVAVRPTWQGRGIGAALVRQALAEAKQLASRAVVVLGEPTYYQRFGFEPASPLGLTSDYGSGPEFMIALLRGPLPATWQGHIQYAKSFQSL</sequence>
<dbReference type="Gene3D" id="1.10.1270.20">
    <property type="entry name" value="tRNA(m1g37)methyltransferase, domain 2"/>
    <property type="match status" value="1"/>
</dbReference>
<comment type="similarity">
    <text evidence="3 15">Belongs to the RNA methyltransferase TrmD family.</text>
</comment>
<keyword evidence="11 15" id="KW-0819">tRNA processing</keyword>
<dbReference type="SUPFAM" id="SSF55729">
    <property type="entry name" value="Acyl-CoA N-acyltransferases (Nat)"/>
    <property type="match status" value="1"/>
</dbReference>
<dbReference type="Gene3D" id="3.40.630.30">
    <property type="match status" value="1"/>
</dbReference>
<gene>
    <name evidence="15 17" type="primary">trmD</name>
    <name evidence="17" type="ORF">ACERK3_04250</name>
</gene>
<dbReference type="HAMAP" id="MF_00605">
    <property type="entry name" value="TrmD"/>
    <property type="match status" value="1"/>
</dbReference>
<feature type="binding site" evidence="15">
    <location>
        <begin position="149"/>
        <end position="154"/>
    </location>
    <ligand>
        <name>S-adenosyl-L-methionine</name>
        <dbReference type="ChEBI" id="CHEBI:59789"/>
    </ligand>
</feature>
<evidence type="ECO:0000256" key="7">
    <source>
        <dbReference type="ARBA" id="ARBA00022490"/>
    </source>
</evidence>
<accession>A0ABV4U1T2</accession>
<evidence type="ECO:0000256" key="3">
    <source>
        <dbReference type="ARBA" id="ARBA00007630"/>
    </source>
</evidence>
<evidence type="ECO:0000256" key="14">
    <source>
        <dbReference type="ARBA" id="ARBA00047783"/>
    </source>
</evidence>
<evidence type="ECO:0000256" key="5">
    <source>
        <dbReference type="ARBA" id="ARBA00012807"/>
    </source>
</evidence>
<keyword evidence="9 15" id="KW-0808">Transferase</keyword>
<dbReference type="EC" id="2.1.1.228" evidence="5 15"/>
<dbReference type="InterPro" id="IPR029028">
    <property type="entry name" value="Alpha/beta_knot_MTases"/>
</dbReference>
<dbReference type="InterPro" id="IPR016181">
    <property type="entry name" value="Acyl_CoA_acyltransferase"/>
</dbReference>
<dbReference type="PROSITE" id="PS51186">
    <property type="entry name" value="GNAT"/>
    <property type="match status" value="1"/>
</dbReference>
<dbReference type="NCBIfam" id="TIGR00088">
    <property type="entry name" value="trmD"/>
    <property type="match status" value="1"/>
</dbReference>
<dbReference type="CDD" id="cd04301">
    <property type="entry name" value="NAT_SF"/>
    <property type="match status" value="1"/>
</dbReference>
<dbReference type="InterPro" id="IPR029026">
    <property type="entry name" value="tRNA_m1G_MTases_N"/>
</dbReference>
<dbReference type="InterPro" id="IPR023148">
    <property type="entry name" value="tRNA_m1G_MeTrfase_C_sf"/>
</dbReference>
<reference evidence="17 18" key="1">
    <citation type="submission" date="2024-08" db="EMBL/GenBank/DDBJ databases">
        <title>Whole-genome sequencing of halo(alkali)philic microorganisms from hypersaline lakes.</title>
        <authorList>
            <person name="Sorokin D.Y."/>
            <person name="Merkel A.Y."/>
            <person name="Messina E."/>
            <person name="Yakimov M."/>
        </authorList>
    </citation>
    <scope>NUCLEOTIDE SEQUENCE [LARGE SCALE GENOMIC DNA]</scope>
    <source>
        <strain evidence="17 18">AB-hyl4</strain>
    </source>
</reference>
<dbReference type="SUPFAM" id="SSF75217">
    <property type="entry name" value="alpha/beta knot"/>
    <property type="match status" value="1"/>
</dbReference>
<evidence type="ECO:0000256" key="8">
    <source>
        <dbReference type="ARBA" id="ARBA00022603"/>
    </source>
</evidence>
<evidence type="ECO:0000256" key="15">
    <source>
        <dbReference type="HAMAP-Rule" id="MF_00605"/>
    </source>
</evidence>
<evidence type="ECO:0000256" key="12">
    <source>
        <dbReference type="ARBA" id="ARBA00029736"/>
    </source>
</evidence>
<dbReference type="InterPro" id="IPR000182">
    <property type="entry name" value="GNAT_dom"/>
</dbReference>
<dbReference type="GO" id="GO:0052906">
    <property type="term" value="F:tRNA (guanine(37)-N1)-methyltransferase activity"/>
    <property type="evidence" value="ECO:0007669"/>
    <property type="project" value="UniProtKB-EC"/>
</dbReference>
<feature type="binding site" evidence="15">
    <location>
        <position position="124"/>
    </location>
    <ligand>
        <name>S-adenosyl-L-methionine</name>
        <dbReference type="ChEBI" id="CHEBI:59789"/>
    </ligand>
</feature>
<keyword evidence="18" id="KW-1185">Reference proteome</keyword>
<comment type="subcellular location">
    <subcellularLocation>
        <location evidence="2 15">Cytoplasm</location>
    </subcellularLocation>
</comment>
<comment type="caution">
    <text evidence="17">The sequence shown here is derived from an EMBL/GenBank/DDBJ whole genome shotgun (WGS) entry which is preliminary data.</text>
</comment>
<evidence type="ECO:0000256" key="11">
    <source>
        <dbReference type="ARBA" id="ARBA00022694"/>
    </source>
</evidence>
<dbReference type="EMBL" id="JBGUBD010000002">
    <property type="protein sequence ID" value="MFA9477501.1"/>
    <property type="molecule type" value="Genomic_DNA"/>
</dbReference>
<evidence type="ECO:0000313" key="17">
    <source>
        <dbReference type="EMBL" id="MFA9477501.1"/>
    </source>
</evidence>
<evidence type="ECO:0000256" key="4">
    <source>
        <dbReference type="ARBA" id="ARBA00011738"/>
    </source>
</evidence>
<dbReference type="InterPro" id="IPR002649">
    <property type="entry name" value="tRNA_m1G_MeTrfase_TrmD"/>
</dbReference>
<dbReference type="CDD" id="cd18080">
    <property type="entry name" value="TrmD-like"/>
    <property type="match status" value="1"/>
</dbReference>
<organism evidence="17 18">
    <name type="scientific">Natronomicrosphaera hydrolytica</name>
    <dbReference type="NCBI Taxonomy" id="3242702"/>
    <lineage>
        <taxon>Bacteria</taxon>
        <taxon>Pseudomonadati</taxon>
        <taxon>Planctomycetota</taxon>
        <taxon>Phycisphaerae</taxon>
        <taxon>Phycisphaerales</taxon>
        <taxon>Phycisphaeraceae</taxon>
        <taxon>Natronomicrosphaera</taxon>
    </lineage>
</organism>
<evidence type="ECO:0000256" key="10">
    <source>
        <dbReference type="ARBA" id="ARBA00022691"/>
    </source>
</evidence>
<dbReference type="PANTHER" id="PTHR46417">
    <property type="entry name" value="TRNA (GUANINE-N(1)-)-METHYLTRANSFERASE"/>
    <property type="match status" value="1"/>
</dbReference>
<keyword evidence="8 15" id="KW-0489">Methyltransferase</keyword>
<comment type="catalytic activity">
    <reaction evidence="14 15">
        <text>guanosine(37) in tRNA + S-adenosyl-L-methionine = N(1)-methylguanosine(37) in tRNA + S-adenosyl-L-homocysteine + H(+)</text>
        <dbReference type="Rhea" id="RHEA:36899"/>
        <dbReference type="Rhea" id="RHEA-COMP:10145"/>
        <dbReference type="Rhea" id="RHEA-COMP:10147"/>
        <dbReference type="ChEBI" id="CHEBI:15378"/>
        <dbReference type="ChEBI" id="CHEBI:57856"/>
        <dbReference type="ChEBI" id="CHEBI:59789"/>
        <dbReference type="ChEBI" id="CHEBI:73542"/>
        <dbReference type="ChEBI" id="CHEBI:74269"/>
        <dbReference type="EC" id="2.1.1.228"/>
    </reaction>
</comment>
<dbReference type="Pfam" id="PF00583">
    <property type="entry name" value="Acetyltransf_1"/>
    <property type="match status" value="1"/>
</dbReference>
<dbReference type="Proteomes" id="UP001575105">
    <property type="component" value="Unassembled WGS sequence"/>
</dbReference>
<proteinExistence type="inferred from homology"/>
<evidence type="ECO:0000256" key="1">
    <source>
        <dbReference type="ARBA" id="ARBA00002634"/>
    </source>
</evidence>
<evidence type="ECO:0000259" key="16">
    <source>
        <dbReference type="PROSITE" id="PS51186"/>
    </source>
</evidence>
<feature type="domain" description="N-acetyltransferase" evidence="16">
    <location>
        <begin position="255"/>
        <end position="401"/>
    </location>
</feature>
<dbReference type="GO" id="GO:0032259">
    <property type="term" value="P:methylation"/>
    <property type="evidence" value="ECO:0007669"/>
    <property type="project" value="UniProtKB-KW"/>
</dbReference>
<dbReference type="PANTHER" id="PTHR46417:SF1">
    <property type="entry name" value="TRNA (GUANINE-N(1)-)-METHYLTRANSFERASE"/>
    <property type="match status" value="1"/>
</dbReference>
<name>A0ABV4U1T2_9BACT</name>
<evidence type="ECO:0000256" key="9">
    <source>
        <dbReference type="ARBA" id="ARBA00022679"/>
    </source>
</evidence>
<dbReference type="InterPro" id="IPR016009">
    <property type="entry name" value="tRNA_MeTrfase_TRMD/TRM10"/>
</dbReference>
<dbReference type="Pfam" id="PF01746">
    <property type="entry name" value="tRNA_m1G_MT"/>
    <property type="match status" value="1"/>
</dbReference>
<evidence type="ECO:0000313" key="18">
    <source>
        <dbReference type="Proteomes" id="UP001575105"/>
    </source>
</evidence>
<protein>
    <recommendedName>
        <fullName evidence="6 15">tRNA (guanine-N(1)-)-methyltransferase</fullName>
        <ecNumber evidence="5 15">2.1.1.228</ecNumber>
    </recommendedName>
    <alternativeName>
        <fullName evidence="12 15">M1G-methyltransferase</fullName>
    </alternativeName>
    <alternativeName>
        <fullName evidence="13 15">tRNA [GM37] methyltransferase</fullName>
    </alternativeName>
</protein>
<comment type="function">
    <text evidence="1 15">Specifically methylates guanosine-37 in various tRNAs.</text>
</comment>
<dbReference type="RefSeq" id="WP_425344423.1">
    <property type="nucleotide sequence ID" value="NZ_JBGUBD010000002.1"/>
</dbReference>
<evidence type="ECO:0000256" key="2">
    <source>
        <dbReference type="ARBA" id="ARBA00004496"/>
    </source>
</evidence>
<evidence type="ECO:0000256" key="6">
    <source>
        <dbReference type="ARBA" id="ARBA00014679"/>
    </source>
</evidence>
<keyword evidence="7 15" id="KW-0963">Cytoplasm</keyword>